<dbReference type="InterPro" id="IPR041677">
    <property type="entry name" value="DNA2/NAM7_AAA_11"/>
</dbReference>
<dbReference type="SUPFAM" id="SSF52540">
    <property type="entry name" value="P-loop containing nucleoside triphosphate hydrolases"/>
    <property type="match status" value="1"/>
</dbReference>
<gene>
    <name evidence="4" type="ORF">DAEQUDRAFT_778932</name>
</gene>
<dbReference type="OrthoDB" id="6513042at2759"/>
<comment type="similarity">
    <text evidence="1">Belongs to the RdRP family.</text>
</comment>
<dbReference type="GO" id="GO:0003723">
    <property type="term" value="F:RNA binding"/>
    <property type="evidence" value="ECO:0007669"/>
    <property type="project" value="UniProtKB-KW"/>
</dbReference>
<name>A0A165KQR0_9APHY</name>
<protein>
    <recommendedName>
        <fullName evidence="1">RNA-dependent RNA polymerase</fullName>
        <ecNumber evidence="1">2.7.7.48</ecNumber>
    </recommendedName>
</protein>
<sequence>MLHPDMPVEHHVHLRASQKKFTATQDNTFSMVDHSMPYAFGRLNNDIIVLLASLGISSQTLLAKQVAYHHWLTAASKDWEVAFNFLCSLGHYELAERLLLQGVDDARVQKQIRSCQMSELAAFKKNEKFRSRMVVLKSRLLFGVCDPYGVLREGEVFVRVSKLSHLVDCVVFASKGRRAAPSMSSGGDLDGDRFLVLWDPDLVPKKVAESYTYPAAKERITNRITREDLARHFASYNNMTLARIVALHSKWVRCSPKGAMSDECQDLNALHSLAVDGAPIKIPDRLKTPPEPKDPYIIDLLQAAAKQFFDDFMQLEPDALEMSSLSPDDAAEVLTKFLSREKVAVSEFEVVTMAAAFARRNGIEMRPHLSHIDFGALTSAEKHALSIQLDLSPERDPYIWNSLIRSEILKPRDIANRDLGGPLRLQRLYVSTEQGRAAFFEYLRDATQQYKRRLMILKTDDRFSVGIFLRGDIPWDDEPEINDNVLVCPFMPVTSEMTSTYWRGTKGYKLHCSENVFQLYDKDRGNTFIFLTRPPEKSGTDIVTSIALQKISGRQCGRVYRTPVVTIEIHVVSNRDRIAHQAFDLRFEQFDGTSHPFTPNAVHDIQWDDDQLGPRIFAAAKEQAAALLATLEVRRLCEYLRLAIMHRADSQIFYIFEALLDKPELPSDEISDCMEQYPSLVYCILKRHLPDGPAPLPENILPLGPSLVRGVVRSANQLGVASLAALERLAPNIETLDLATYLDTLWWIALSVRAPTVMQELLLVMHESRTSVRSVSAALEYAHKFALGVAFDRAEEASDACPCDDTGRPKRQRTAPIRATLVPPKPTRNEEDSVARTDEAVSMKHVVAYIRVDAQTAIRIHSHVRLRVASPVEGSRVEVGSVILDAIVTRATRGELYLELKHPLPPEYARVDWYVYNAGSIATSRAMMDAVSKLALDGSEACIFTDIITGSASIVDAEDHGGETDVMQQISASLNASQRAAVLAAGPSRLALIWGPPGTGKTTVVVQILARFIREDREAKILMTASTHNAVDNVLERFLAENTSTQLLSQDQILRVATESSKVNKSLQKYTLDARIGGSITDNPNLVKKAEKRVHEARIVFTTCSGAGLGILRNINFDTVLIDEASQISEPVALIPLVKGCRRAVLVGDHVQLRPTVRPMGKALEFDKSLFERLYTGPLYSRMTRTMLDVSNQL</sequence>
<dbReference type="InterPro" id="IPR045055">
    <property type="entry name" value="DNA2/NAM7-like"/>
</dbReference>
<dbReference type="AlphaFoldDB" id="A0A165KQR0"/>
<accession>A0A165KQR0</accession>
<dbReference type="EMBL" id="KV429182">
    <property type="protein sequence ID" value="KZT63464.1"/>
    <property type="molecule type" value="Genomic_DNA"/>
</dbReference>
<dbReference type="SMART" id="SM00382">
    <property type="entry name" value="AAA"/>
    <property type="match status" value="1"/>
</dbReference>
<dbReference type="InterPro" id="IPR027417">
    <property type="entry name" value="P-loop_NTPase"/>
</dbReference>
<keyword evidence="1" id="KW-0694">RNA-binding</keyword>
<dbReference type="GO" id="GO:0004386">
    <property type="term" value="F:helicase activity"/>
    <property type="evidence" value="ECO:0007669"/>
    <property type="project" value="InterPro"/>
</dbReference>
<dbReference type="InterPro" id="IPR057596">
    <property type="entry name" value="RDRP_core"/>
</dbReference>
<dbReference type="GO" id="GO:0003968">
    <property type="term" value="F:RNA-directed RNA polymerase activity"/>
    <property type="evidence" value="ECO:0007669"/>
    <property type="project" value="UniProtKB-KW"/>
</dbReference>
<dbReference type="InterPro" id="IPR003593">
    <property type="entry name" value="AAA+_ATPase"/>
</dbReference>
<evidence type="ECO:0000313" key="4">
    <source>
        <dbReference type="EMBL" id="KZT63464.1"/>
    </source>
</evidence>
<dbReference type="PANTHER" id="PTHR10887">
    <property type="entry name" value="DNA2/NAM7 HELICASE FAMILY"/>
    <property type="match status" value="1"/>
</dbReference>
<dbReference type="PANTHER" id="PTHR10887:SF495">
    <property type="entry name" value="HELICASE SENATAXIN ISOFORM X1-RELATED"/>
    <property type="match status" value="1"/>
</dbReference>
<evidence type="ECO:0000259" key="3">
    <source>
        <dbReference type="SMART" id="SM00382"/>
    </source>
</evidence>
<dbReference type="STRING" id="1314783.A0A165KQR0"/>
<keyword evidence="1" id="KW-0808">Transferase</keyword>
<proteinExistence type="inferred from homology"/>
<dbReference type="Gene3D" id="3.40.50.300">
    <property type="entry name" value="P-loop containing nucleotide triphosphate hydrolases"/>
    <property type="match status" value="1"/>
</dbReference>
<dbReference type="Proteomes" id="UP000076727">
    <property type="component" value="Unassembled WGS sequence"/>
</dbReference>
<feature type="domain" description="AAA+ ATPase" evidence="3">
    <location>
        <begin position="987"/>
        <end position="1176"/>
    </location>
</feature>
<organism evidence="4 5">
    <name type="scientific">Daedalea quercina L-15889</name>
    <dbReference type="NCBI Taxonomy" id="1314783"/>
    <lineage>
        <taxon>Eukaryota</taxon>
        <taxon>Fungi</taxon>
        <taxon>Dikarya</taxon>
        <taxon>Basidiomycota</taxon>
        <taxon>Agaricomycotina</taxon>
        <taxon>Agaricomycetes</taxon>
        <taxon>Polyporales</taxon>
        <taxon>Fomitopsis</taxon>
    </lineage>
</organism>
<dbReference type="Pfam" id="PF05183">
    <property type="entry name" value="RdRP"/>
    <property type="match status" value="1"/>
</dbReference>
<keyword evidence="1" id="KW-0548">Nucleotidyltransferase</keyword>
<evidence type="ECO:0000313" key="5">
    <source>
        <dbReference type="Proteomes" id="UP000076727"/>
    </source>
</evidence>
<evidence type="ECO:0000256" key="1">
    <source>
        <dbReference type="RuleBase" id="RU363098"/>
    </source>
</evidence>
<keyword evidence="5" id="KW-1185">Reference proteome</keyword>
<reference evidence="4 5" key="1">
    <citation type="journal article" date="2016" name="Mol. Biol. Evol.">
        <title>Comparative Genomics of Early-Diverging Mushroom-Forming Fungi Provides Insights into the Origins of Lignocellulose Decay Capabilities.</title>
        <authorList>
            <person name="Nagy L.G."/>
            <person name="Riley R."/>
            <person name="Tritt A."/>
            <person name="Adam C."/>
            <person name="Daum C."/>
            <person name="Floudas D."/>
            <person name="Sun H."/>
            <person name="Yadav J.S."/>
            <person name="Pangilinan J."/>
            <person name="Larsson K.H."/>
            <person name="Matsuura K."/>
            <person name="Barry K."/>
            <person name="Labutti K."/>
            <person name="Kuo R."/>
            <person name="Ohm R.A."/>
            <person name="Bhattacharya S.S."/>
            <person name="Shirouzu T."/>
            <person name="Yoshinaga Y."/>
            <person name="Martin F.M."/>
            <person name="Grigoriev I.V."/>
            <person name="Hibbett D.S."/>
        </authorList>
    </citation>
    <scope>NUCLEOTIDE SEQUENCE [LARGE SCALE GENOMIC DNA]</scope>
    <source>
        <strain evidence="4 5">L-15889</strain>
    </source>
</reference>
<evidence type="ECO:0000256" key="2">
    <source>
        <dbReference type="SAM" id="MobiDB-lite"/>
    </source>
</evidence>
<dbReference type="Pfam" id="PF13086">
    <property type="entry name" value="AAA_11"/>
    <property type="match status" value="2"/>
</dbReference>
<dbReference type="EC" id="2.7.7.48" evidence="1"/>
<comment type="catalytic activity">
    <reaction evidence="1">
        <text>RNA(n) + a ribonucleoside 5'-triphosphate = RNA(n+1) + diphosphate</text>
        <dbReference type="Rhea" id="RHEA:21248"/>
        <dbReference type="Rhea" id="RHEA-COMP:14527"/>
        <dbReference type="Rhea" id="RHEA-COMP:17342"/>
        <dbReference type="ChEBI" id="CHEBI:33019"/>
        <dbReference type="ChEBI" id="CHEBI:61557"/>
        <dbReference type="ChEBI" id="CHEBI:140395"/>
        <dbReference type="EC" id="2.7.7.48"/>
    </reaction>
</comment>
<feature type="region of interest" description="Disordered" evidence="2">
    <location>
        <begin position="799"/>
        <end position="835"/>
    </location>
</feature>
<keyword evidence="1" id="KW-0696">RNA-directed RNA polymerase</keyword>